<dbReference type="Proteomes" id="UP000548673">
    <property type="component" value="Unassembled WGS sequence"/>
</dbReference>
<dbReference type="EMBL" id="JABTXY010000026">
    <property type="protein sequence ID" value="NYV43997.1"/>
    <property type="molecule type" value="Genomic_DNA"/>
</dbReference>
<evidence type="ECO:0000313" key="3">
    <source>
        <dbReference type="EMBL" id="NYV43997.1"/>
    </source>
</evidence>
<dbReference type="PROSITE" id="PS51186">
    <property type="entry name" value="GNAT"/>
    <property type="match status" value="1"/>
</dbReference>
<dbReference type="InterPro" id="IPR000182">
    <property type="entry name" value="GNAT_dom"/>
</dbReference>
<dbReference type="InterPro" id="IPR016181">
    <property type="entry name" value="Acyl_CoA_acyltransferase"/>
</dbReference>
<dbReference type="GO" id="GO:0016747">
    <property type="term" value="F:acyltransferase activity, transferring groups other than amino-acyl groups"/>
    <property type="evidence" value="ECO:0007669"/>
    <property type="project" value="InterPro"/>
</dbReference>
<protein>
    <submittedName>
        <fullName evidence="3">GNAT family N-acetyltransferase</fullName>
    </submittedName>
</protein>
<name>A0A2S9U943_CROSK</name>
<gene>
    <name evidence="3" type="ORF">HRR37_16895</name>
</gene>
<dbReference type="RefSeq" id="WP_004386554.1">
    <property type="nucleotide sequence ID" value="NZ_CAWNSY010000013.1"/>
</dbReference>
<dbReference type="PANTHER" id="PTHR43420">
    <property type="entry name" value="ACETYLTRANSFERASE"/>
    <property type="match status" value="1"/>
</dbReference>
<organism evidence="3 4">
    <name type="scientific">Cronobacter sakazakii</name>
    <name type="common">Enterobacter sakazakii</name>
    <dbReference type="NCBI Taxonomy" id="28141"/>
    <lineage>
        <taxon>Bacteria</taxon>
        <taxon>Pseudomonadati</taxon>
        <taxon>Pseudomonadota</taxon>
        <taxon>Gammaproteobacteria</taxon>
        <taxon>Enterobacterales</taxon>
        <taxon>Enterobacteriaceae</taxon>
        <taxon>Cronobacter</taxon>
    </lineage>
</organism>
<keyword evidence="2" id="KW-0012">Acyltransferase</keyword>
<evidence type="ECO:0000256" key="2">
    <source>
        <dbReference type="ARBA" id="ARBA00023315"/>
    </source>
</evidence>
<evidence type="ECO:0000256" key="1">
    <source>
        <dbReference type="ARBA" id="ARBA00022679"/>
    </source>
</evidence>
<dbReference type="KEGG" id="csj:CSK29544_03415"/>
<dbReference type="Gene3D" id="3.40.630.30">
    <property type="match status" value="1"/>
</dbReference>
<dbReference type="Pfam" id="PF00583">
    <property type="entry name" value="Acetyltransf_1"/>
    <property type="match status" value="1"/>
</dbReference>
<dbReference type="SUPFAM" id="SSF55729">
    <property type="entry name" value="Acyl-CoA N-acyltransferases (Nat)"/>
    <property type="match status" value="1"/>
</dbReference>
<proteinExistence type="predicted"/>
<dbReference type="AlphaFoldDB" id="A0A2S9U943"/>
<sequence>MKIDFSALNDTHITECAHLYCKVYKEAPWFEKSELAPVIAFIQQHLKNNYFRGYIARYDEKIVAVSIGFKKPWPGGVEYYIDEFFVDPDCQGKGVGSALMNFIADRSLNEGLNAIILNTHKAYPSDFFYRKHGFDEHQGLIILSRPLG</sequence>
<comment type="caution">
    <text evidence="3">The sequence shown here is derived from an EMBL/GenBank/DDBJ whole genome shotgun (WGS) entry which is preliminary data.</text>
</comment>
<evidence type="ECO:0000313" key="4">
    <source>
        <dbReference type="Proteomes" id="UP000548673"/>
    </source>
</evidence>
<dbReference type="CDD" id="cd04301">
    <property type="entry name" value="NAT_SF"/>
    <property type="match status" value="1"/>
</dbReference>
<accession>A0A2S9U943</accession>
<keyword evidence="1 3" id="KW-0808">Transferase</keyword>
<dbReference type="InterPro" id="IPR050680">
    <property type="entry name" value="YpeA/RimI_acetyltransf"/>
</dbReference>
<reference evidence="3 4" key="1">
    <citation type="submission" date="2020-05" db="EMBL/GenBank/DDBJ databases">
        <title>The draft genome of Cronobacter sakazakii strain 145005.</title>
        <authorList>
            <person name="Yang J."/>
            <person name="Liu L."/>
            <person name="Feng Y."/>
            <person name="Zong Z."/>
        </authorList>
    </citation>
    <scope>NUCLEOTIDE SEQUENCE [LARGE SCALE GENOMIC DNA]</scope>
    <source>
        <strain evidence="3 4">145005</strain>
    </source>
</reference>